<feature type="signal peptide" evidence="3">
    <location>
        <begin position="1"/>
        <end position="27"/>
    </location>
</feature>
<dbReference type="PANTHER" id="PTHR22702:SF1">
    <property type="entry name" value="PROTEASE-ASSOCIATED DOMAIN-CONTAINING PROTEIN 1"/>
    <property type="match status" value="1"/>
</dbReference>
<dbReference type="Pfam" id="PF02225">
    <property type="entry name" value="PA"/>
    <property type="match status" value="1"/>
</dbReference>
<dbReference type="CDD" id="cd04818">
    <property type="entry name" value="PA_subtilisin_1"/>
    <property type="match status" value="1"/>
</dbReference>
<dbReference type="EMBL" id="OCND01000005">
    <property type="protein sequence ID" value="SOD54902.1"/>
    <property type="molecule type" value="Genomic_DNA"/>
</dbReference>
<dbReference type="InterPro" id="IPR024079">
    <property type="entry name" value="MetalloPept_cat_dom_sf"/>
</dbReference>
<evidence type="ECO:0000259" key="4">
    <source>
        <dbReference type="Pfam" id="PF02225"/>
    </source>
</evidence>
<protein>
    <submittedName>
        <fullName evidence="5">PA domain-containing protein</fullName>
    </submittedName>
</protein>
<dbReference type="Gene3D" id="3.50.30.30">
    <property type="match status" value="1"/>
</dbReference>
<evidence type="ECO:0000256" key="2">
    <source>
        <dbReference type="ARBA" id="ARBA00023180"/>
    </source>
</evidence>
<dbReference type="InterPro" id="IPR046450">
    <property type="entry name" value="PA_dom_sf"/>
</dbReference>
<dbReference type="InterPro" id="IPR003137">
    <property type="entry name" value="PA_domain"/>
</dbReference>
<dbReference type="Proteomes" id="UP000219374">
    <property type="component" value="Unassembled WGS sequence"/>
</dbReference>
<dbReference type="SUPFAM" id="SSF55486">
    <property type="entry name" value="Metalloproteases ('zincins'), catalytic domain"/>
    <property type="match status" value="1"/>
</dbReference>
<dbReference type="AlphaFoldDB" id="A0A286D8A8"/>
<keyword evidence="6" id="KW-1185">Reference proteome</keyword>
<evidence type="ECO:0000313" key="6">
    <source>
        <dbReference type="Proteomes" id="UP000219374"/>
    </source>
</evidence>
<dbReference type="GO" id="GO:0008237">
    <property type="term" value="F:metallopeptidase activity"/>
    <property type="evidence" value="ECO:0007669"/>
    <property type="project" value="InterPro"/>
</dbReference>
<dbReference type="Gene3D" id="3.40.390.10">
    <property type="entry name" value="Collagenase (Catalytic Domain)"/>
    <property type="match status" value="1"/>
</dbReference>
<accession>A0A286D8A8</accession>
<evidence type="ECO:0000313" key="5">
    <source>
        <dbReference type="EMBL" id="SOD54902.1"/>
    </source>
</evidence>
<keyword evidence="2" id="KW-0325">Glycoprotein</keyword>
<keyword evidence="1 3" id="KW-0732">Signal</keyword>
<name>A0A286D8A8_9GAMM</name>
<evidence type="ECO:0000256" key="1">
    <source>
        <dbReference type="ARBA" id="ARBA00022729"/>
    </source>
</evidence>
<gene>
    <name evidence="5" type="ORF">SAMN06296416_105175</name>
</gene>
<evidence type="ECO:0000256" key="3">
    <source>
        <dbReference type="SAM" id="SignalP"/>
    </source>
</evidence>
<proteinExistence type="predicted"/>
<dbReference type="PANTHER" id="PTHR22702">
    <property type="entry name" value="PROTEASE-ASSOCIATED DOMAIN-CONTAINING PROTEIN"/>
    <property type="match status" value="1"/>
</dbReference>
<feature type="chain" id="PRO_5012199829" evidence="3">
    <location>
        <begin position="28"/>
        <end position="544"/>
    </location>
</feature>
<feature type="domain" description="PA" evidence="4">
    <location>
        <begin position="293"/>
        <end position="383"/>
    </location>
</feature>
<dbReference type="SUPFAM" id="SSF52025">
    <property type="entry name" value="PA domain"/>
    <property type="match status" value="1"/>
</dbReference>
<sequence length="544" mass="56167">MNRLSHGLRIALLASALGAVPAISAHAAELVLVSGDAGTGLGLEDPTPKAPEGFNPGTTLGQQRTIAYQFAMDLWGSVLESEATIFIGASFQPLACTPTSGTLGSAGTTFVFSDFAAGILADTWYPSALADAIAGSDLNPGFIDINSRFNGDIGVNPDCLTGSDWYYGLDGNTPAGKINFLNVVMHEIGHGLGFQGFTNSTGGFFSNRQDIYSTFAYDNVLAKTFPEMTAAERSTALRNTGQLVWTGDDVTSQAALILDNRNVLRVTAPAAIAGSYEVGLAGFGPAPTVANFSGTLVAALDGGGVSTTDACEPIANAAEVAGNVALVDRGTCTFVIKAANLQAAGATAMLLANNAPGAPALGGADPSITIPSMSVSLADGALLRANLPAQVGFFVDPDLYQGADSQGRVRLYAPNPYESGSSFSHYDTALAPNALMEPAITSTLRGDVNVDITPALFSDIGWRLNSGNARIGNCDTTVDVIGDGGLMPGANVQAWSNLCLRTQPRKGDYQRCMDAYKTRALADGILVGNQGGKVMTCAARISRP</sequence>
<reference evidence="5 6" key="1">
    <citation type="submission" date="2017-09" db="EMBL/GenBank/DDBJ databases">
        <authorList>
            <person name="Ehlers B."/>
            <person name="Leendertz F.H."/>
        </authorList>
    </citation>
    <scope>NUCLEOTIDE SEQUENCE [LARGE SCALE GENOMIC DNA]</scope>
    <source>
        <strain evidence="5 6">CGMCC 1.10978</strain>
    </source>
</reference>
<organism evidence="5 6">
    <name type="scientific">Pseudoxanthomonas wuyuanensis</name>
    <dbReference type="NCBI Taxonomy" id="1073196"/>
    <lineage>
        <taxon>Bacteria</taxon>
        <taxon>Pseudomonadati</taxon>
        <taxon>Pseudomonadota</taxon>
        <taxon>Gammaproteobacteria</taxon>
        <taxon>Lysobacterales</taxon>
        <taxon>Lysobacteraceae</taxon>
        <taxon>Pseudoxanthomonas</taxon>
    </lineage>
</organism>
<dbReference type="RefSeq" id="WP_162125944.1">
    <property type="nucleotide sequence ID" value="NZ_OCND01000005.1"/>
</dbReference>